<organism evidence="2 3">
    <name type="scientific">Hoylesella saccharolytica F0055</name>
    <dbReference type="NCBI Taxonomy" id="1127699"/>
    <lineage>
        <taxon>Bacteria</taxon>
        <taxon>Pseudomonadati</taxon>
        <taxon>Bacteroidota</taxon>
        <taxon>Bacteroidia</taxon>
        <taxon>Bacteroidales</taxon>
        <taxon>Prevotellaceae</taxon>
        <taxon>Hoylesella</taxon>
    </lineage>
</organism>
<keyword evidence="1" id="KW-0732">Signal</keyword>
<evidence type="ECO:0008006" key="4">
    <source>
        <dbReference type="Google" id="ProtNLM"/>
    </source>
</evidence>
<dbReference type="PATRIC" id="fig|1127699.3.peg.777"/>
<feature type="signal peptide" evidence="1">
    <location>
        <begin position="1"/>
        <end position="18"/>
    </location>
</feature>
<dbReference type="AlphaFoldDB" id="L1NF09"/>
<proteinExistence type="predicted"/>
<feature type="chain" id="PRO_5003954550" description="Fibrobacter succinogene major domain protein" evidence="1">
    <location>
        <begin position="19"/>
        <end position="903"/>
    </location>
</feature>
<keyword evidence="3" id="KW-1185">Reference proteome</keyword>
<comment type="caution">
    <text evidence="2">The sequence shown here is derived from an EMBL/GenBank/DDBJ whole genome shotgun (WGS) entry which is preliminary data.</text>
</comment>
<dbReference type="Proteomes" id="UP000010433">
    <property type="component" value="Unassembled WGS sequence"/>
</dbReference>
<dbReference type="RefSeq" id="WP_009162048.1">
    <property type="nucleotide sequence ID" value="NZ_KB290980.1"/>
</dbReference>
<dbReference type="STRING" id="1127699.HMPREF9151_00839"/>
<reference evidence="2 3" key="1">
    <citation type="submission" date="2012-05" db="EMBL/GenBank/DDBJ databases">
        <authorList>
            <person name="Weinstock G."/>
            <person name="Sodergren E."/>
            <person name="Lobos E.A."/>
            <person name="Fulton L."/>
            <person name="Fulton R."/>
            <person name="Courtney L."/>
            <person name="Fronick C."/>
            <person name="O'Laughlin M."/>
            <person name="Godfrey J."/>
            <person name="Wilson R.M."/>
            <person name="Miner T."/>
            <person name="Farmer C."/>
            <person name="Delehaunty K."/>
            <person name="Cordes M."/>
            <person name="Minx P."/>
            <person name="Tomlinson C."/>
            <person name="Chen J."/>
            <person name="Wollam A."/>
            <person name="Pepin K.H."/>
            <person name="Bhonagiri V."/>
            <person name="Zhang X."/>
            <person name="Suruliraj S."/>
            <person name="Warren W."/>
            <person name="Mitreva M."/>
            <person name="Mardis E.R."/>
            <person name="Wilson R.K."/>
        </authorList>
    </citation>
    <scope>NUCLEOTIDE SEQUENCE [LARGE SCALE GENOMIC DNA]</scope>
    <source>
        <strain evidence="2 3">F0055</strain>
    </source>
</reference>
<name>L1NF09_9BACT</name>
<dbReference type="OrthoDB" id="1164152at2"/>
<accession>L1NF09</accession>
<dbReference type="PROSITE" id="PS51257">
    <property type="entry name" value="PROKAR_LIPOPROTEIN"/>
    <property type="match status" value="1"/>
</dbReference>
<dbReference type="EMBL" id="AMEP01000056">
    <property type="protein sequence ID" value="EKY02094.1"/>
    <property type="molecule type" value="Genomic_DNA"/>
</dbReference>
<evidence type="ECO:0000313" key="3">
    <source>
        <dbReference type="Proteomes" id="UP000010433"/>
    </source>
</evidence>
<sequence>MNKIILFNKLTVWALACAAIWGAVGCADDIENRNQAQNGDVQVGFEVSSAQDEMLQNDQASLTRSAVQERPYDSELELEDFAPRVHKAEPHDGQDVYLIESTVEGINPIKPEPGTRGEVEKVFTHSFSTLGYRGETVSTISQTPNYFYNEETLKTGALVKPILWAWGQRYARFYGVSPQVKNTDQNLILSPRSHTGTPYVDFKVNPDITKQVDLMTAYSGDVTYATRGVAPSSSLKFYHALTAVSFSVGSNLSYPDKIKKIEIKQVLSKGRYFFQTTADGKFAEWKGLSDPQTFTLDNIDIQTKNVPGQRIVGTGTDNYTFLMIPQTLNNVEVVITLATGNPIKIKLNGEWKKGTSKSYRISNTDSGWTYTILTDSPVAADASDPVSQNYAVMSYRTDRAGSEQAVKWKVVGYSTDGGATFKQEKPDWLVSLSKTNGDGGGYKEVGNAQLNNTNANVGLNQLNQNMRNATQRGTEASPYDLSMHDVKGAPTKQNTANCYVISAPGYYKLPLVYGNGIKDGNKNTIAYSPKVTGAKVLSDFVDHAGQAITSPYITTANSGGKYNATSAKVMWADANGLVVNPTVSNGYLHFQVPNTFQNGNAVVAVVGDGGKVLWSWHLWFAPDFVLDPITVRNKEGMSYTFPFESVGFKYTSYNGPAQQQRSVLVKVEQEVKNKGEKAFATFTITQRGAGATREGTSMLYQFGRKDPFPGITTQVPVGTIKRKPFTASAQTDVTISKTILNPNLVYANSPITDWDNHFSYINLWSATNKVKTLNDDKVVKTIYDPSPVGFVVPSSNAYSGFTTTGVLATAVANFKVTGAWNKGWNFIAENGQKIFFAETAWLGSNDGNYYNSTPTGYYWVAVPSTHDQNSTGYCLQIRSNQIDPAARIFQKANAFAVRPMKEK</sequence>
<dbReference type="HOGENOM" id="CLU_015155_0_0_10"/>
<protein>
    <recommendedName>
        <fullName evidence="4">Fibrobacter succinogene major domain protein</fullName>
    </recommendedName>
</protein>
<evidence type="ECO:0000313" key="2">
    <source>
        <dbReference type="EMBL" id="EKY02094.1"/>
    </source>
</evidence>
<evidence type="ECO:0000256" key="1">
    <source>
        <dbReference type="SAM" id="SignalP"/>
    </source>
</evidence>
<gene>
    <name evidence="2" type="ORF">HMPREF9151_00839</name>
</gene>